<feature type="domain" description="Reverse transcriptase zinc-binding" evidence="1">
    <location>
        <begin position="120"/>
        <end position="206"/>
    </location>
</feature>
<gene>
    <name evidence="2" type="ORF">LTRI10_LOCUS7353</name>
</gene>
<organism evidence="2 3">
    <name type="scientific">Linum trigynum</name>
    <dbReference type="NCBI Taxonomy" id="586398"/>
    <lineage>
        <taxon>Eukaryota</taxon>
        <taxon>Viridiplantae</taxon>
        <taxon>Streptophyta</taxon>
        <taxon>Embryophyta</taxon>
        <taxon>Tracheophyta</taxon>
        <taxon>Spermatophyta</taxon>
        <taxon>Magnoliopsida</taxon>
        <taxon>eudicotyledons</taxon>
        <taxon>Gunneridae</taxon>
        <taxon>Pentapetalae</taxon>
        <taxon>rosids</taxon>
        <taxon>fabids</taxon>
        <taxon>Malpighiales</taxon>
        <taxon>Linaceae</taxon>
        <taxon>Linum</taxon>
    </lineage>
</organism>
<dbReference type="AlphaFoldDB" id="A0AAV2CTX7"/>
<dbReference type="EMBL" id="OZ034814">
    <property type="protein sequence ID" value="CAL1359887.1"/>
    <property type="molecule type" value="Genomic_DNA"/>
</dbReference>
<protein>
    <recommendedName>
        <fullName evidence="1">Reverse transcriptase zinc-binding domain-containing protein</fullName>
    </recommendedName>
</protein>
<dbReference type="Pfam" id="PF13966">
    <property type="entry name" value="zf-RVT"/>
    <property type="match status" value="1"/>
</dbReference>
<dbReference type="PANTHER" id="PTHR36617">
    <property type="entry name" value="PROTEIN, PUTATIVE-RELATED"/>
    <property type="match status" value="1"/>
</dbReference>
<evidence type="ECO:0000313" key="3">
    <source>
        <dbReference type="Proteomes" id="UP001497516"/>
    </source>
</evidence>
<reference evidence="2 3" key="1">
    <citation type="submission" date="2024-04" db="EMBL/GenBank/DDBJ databases">
        <authorList>
            <person name="Fracassetti M."/>
        </authorList>
    </citation>
    <scope>NUCLEOTIDE SEQUENCE [LARGE SCALE GENOMIC DNA]</scope>
</reference>
<name>A0AAV2CTX7_9ROSI</name>
<dbReference type="PANTHER" id="PTHR36617:SF15">
    <property type="entry name" value="REVERSE TRANSCRIPTASE ZINC-BINDING DOMAIN-CONTAINING PROTEIN"/>
    <property type="match status" value="1"/>
</dbReference>
<sequence>MQQLKGKRQSHLWRAMQEVWPLLMQGTTWSLRSGQDTSFWGDIWLDSGVALKDLLPHEADQPDESILVAGMVDEDGRWDWNKFEHMLSHEMWIQIAGTVPPCRESGEDRTIWALEEDGCFRLRSAYALAAGFADEEEQRCWKVIWKWDGPSRVRHFLWLAYQSKLMTNEERKRRKLTTNSGCVRCPLIDEDILHVLRDCEMATVAWKELIPREKHQNFFSMPLQGWMEENLRDVN</sequence>
<evidence type="ECO:0000313" key="2">
    <source>
        <dbReference type="EMBL" id="CAL1359887.1"/>
    </source>
</evidence>
<dbReference type="Proteomes" id="UP001497516">
    <property type="component" value="Chromosome 10"/>
</dbReference>
<dbReference type="InterPro" id="IPR026960">
    <property type="entry name" value="RVT-Znf"/>
</dbReference>
<accession>A0AAV2CTX7</accession>
<keyword evidence="3" id="KW-1185">Reference proteome</keyword>
<proteinExistence type="predicted"/>
<evidence type="ECO:0000259" key="1">
    <source>
        <dbReference type="Pfam" id="PF13966"/>
    </source>
</evidence>